<proteinExistence type="predicted"/>
<dbReference type="RefSeq" id="WP_092076292.1">
    <property type="nucleotide sequence ID" value="NZ_FOYI01000001.1"/>
</dbReference>
<reference evidence="1 2" key="1">
    <citation type="submission" date="2016-10" db="EMBL/GenBank/DDBJ databases">
        <authorList>
            <person name="de Groot N.N."/>
        </authorList>
    </citation>
    <scope>NUCLEOTIDE SEQUENCE [LARGE SCALE GENOMIC DNA]</scope>
    <source>
        <strain evidence="2">KMM 9023,NRIC 0796,JCM 17311,KCTC 23692</strain>
    </source>
</reference>
<dbReference type="OrthoDB" id="5500342at2"/>
<organism evidence="1 2">
    <name type="scientific">Poseidonocella sedimentorum</name>
    <dbReference type="NCBI Taxonomy" id="871652"/>
    <lineage>
        <taxon>Bacteria</taxon>
        <taxon>Pseudomonadati</taxon>
        <taxon>Pseudomonadota</taxon>
        <taxon>Alphaproteobacteria</taxon>
        <taxon>Rhodobacterales</taxon>
        <taxon>Roseobacteraceae</taxon>
        <taxon>Poseidonocella</taxon>
    </lineage>
</organism>
<name>A0A1I6CWZ6_9RHOB</name>
<dbReference type="InterPro" id="IPR011057">
    <property type="entry name" value="Mss4-like_sf"/>
</dbReference>
<accession>A0A1I6CWZ6</accession>
<dbReference type="Pfam" id="PF19648">
    <property type="entry name" value="DUF6151"/>
    <property type="match status" value="1"/>
</dbReference>
<keyword evidence="2" id="KW-1185">Reference proteome</keyword>
<dbReference type="SUPFAM" id="SSF51316">
    <property type="entry name" value="Mss4-like"/>
    <property type="match status" value="1"/>
</dbReference>
<dbReference type="AlphaFoldDB" id="A0A1I6CWZ6"/>
<dbReference type="Gene3D" id="3.90.1590.10">
    <property type="entry name" value="glutathione-dependent formaldehyde- activating enzyme (gfa)"/>
    <property type="match status" value="1"/>
</dbReference>
<evidence type="ECO:0000313" key="1">
    <source>
        <dbReference type="EMBL" id="SFQ97795.1"/>
    </source>
</evidence>
<dbReference type="Proteomes" id="UP000199302">
    <property type="component" value="Unassembled WGS sequence"/>
</dbReference>
<dbReference type="EMBL" id="FOYI01000001">
    <property type="protein sequence ID" value="SFQ97795.1"/>
    <property type="molecule type" value="Genomic_DNA"/>
</dbReference>
<protein>
    <recommendedName>
        <fullName evidence="3">CENP-V/GFA domain-containing protein</fullName>
    </recommendedName>
</protein>
<evidence type="ECO:0008006" key="3">
    <source>
        <dbReference type="Google" id="ProtNLM"/>
    </source>
</evidence>
<evidence type="ECO:0000313" key="2">
    <source>
        <dbReference type="Proteomes" id="UP000199302"/>
    </source>
</evidence>
<gene>
    <name evidence="1" type="ORF">SAMN04515673_101528</name>
</gene>
<dbReference type="STRING" id="871652.SAMN04515673_101528"/>
<dbReference type="InterPro" id="IPR046149">
    <property type="entry name" value="DUF6151"/>
</dbReference>
<sequence>MAVRGGRDVGFSCRCGAVAGQLTAISPRAGTHLRCHCGDCRSAARHFETELTEGAVALFQMSPDRVRFTQGQANLAILRLSPSGLFRWYAACCNTALCNTLARPRLAFVGMMVDRLYDPAPLGKIRTIASLPGPPGSAPRHKGMPKLVWGLMTRMIAANLSDRWRDTPFFDPDTGAPIVTAQIMPKATRDALRA</sequence>